<feature type="chain" id="PRO_5020038316" evidence="1">
    <location>
        <begin position="20"/>
        <end position="66"/>
    </location>
</feature>
<dbReference type="EMBL" id="GHJT01007916">
    <property type="protein sequence ID" value="MOY41887.1"/>
    <property type="molecule type" value="Transcribed_RNA"/>
</dbReference>
<accession>A0A4D5S1C4</accession>
<name>A0A4D5S1C4_IXOSC</name>
<feature type="signal peptide" evidence="1">
    <location>
        <begin position="1"/>
        <end position="19"/>
    </location>
</feature>
<sequence length="66" mass="7797">MVHKTILVLLYFFFKSTLPSSWVDACPPARVYDVFQETSRTIHFRMELSMILEFFLCKIIASAFLF</sequence>
<dbReference type="AlphaFoldDB" id="A0A4D5S1C4"/>
<evidence type="ECO:0000313" key="2">
    <source>
        <dbReference type="EMBL" id="MOY41887.1"/>
    </source>
</evidence>
<evidence type="ECO:0000256" key="1">
    <source>
        <dbReference type="SAM" id="SignalP"/>
    </source>
</evidence>
<reference evidence="2" key="1">
    <citation type="submission" date="2019-04" db="EMBL/GenBank/DDBJ databases">
        <title>An insight into the mialome of Ixodes scapularis.</title>
        <authorList>
            <person name="Ribeiro J.M."/>
            <person name="Mather T.N."/>
            <person name="Karim S."/>
        </authorList>
    </citation>
    <scope>NUCLEOTIDE SEQUENCE</scope>
</reference>
<proteinExistence type="predicted"/>
<keyword evidence="1" id="KW-0732">Signal</keyword>
<protein>
    <submittedName>
        <fullName evidence="2">Putative secreted protein</fullName>
    </submittedName>
</protein>
<organism evidence="2">
    <name type="scientific">Ixodes scapularis</name>
    <name type="common">Black-legged tick</name>
    <name type="synonym">Deer tick</name>
    <dbReference type="NCBI Taxonomy" id="6945"/>
    <lineage>
        <taxon>Eukaryota</taxon>
        <taxon>Metazoa</taxon>
        <taxon>Ecdysozoa</taxon>
        <taxon>Arthropoda</taxon>
        <taxon>Chelicerata</taxon>
        <taxon>Arachnida</taxon>
        <taxon>Acari</taxon>
        <taxon>Parasitiformes</taxon>
        <taxon>Ixodida</taxon>
        <taxon>Ixodoidea</taxon>
        <taxon>Ixodidae</taxon>
        <taxon>Ixodinae</taxon>
        <taxon>Ixodes</taxon>
    </lineage>
</organism>